<name>A0ABP7CZ06_9MICC</name>
<dbReference type="Proteomes" id="UP001501536">
    <property type="component" value="Unassembled WGS sequence"/>
</dbReference>
<comment type="subcellular location">
    <subcellularLocation>
        <location evidence="1">Membrane</location>
        <topology evidence="1">Multi-pass membrane protein</topology>
    </subcellularLocation>
</comment>
<feature type="transmembrane region" description="Helical" evidence="6">
    <location>
        <begin position="149"/>
        <end position="165"/>
    </location>
</feature>
<keyword evidence="3 6" id="KW-1133">Transmembrane helix</keyword>
<feature type="transmembrane region" description="Helical" evidence="6">
    <location>
        <begin position="470"/>
        <end position="488"/>
    </location>
</feature>
<sequence>MTFLEALKRVLVGRPMQTESLKVAPLGRWVALGKLSSNALSSVAYAPDEILLTLAIAGLSAIHFSPYVGLAVMVVMFVIIASYRQSVRAYPGGGGDYVIASTNLGPKAGTTAAAALLIDFVLTVAVSMSSAAHYLVAVFPALQGHRAEIAAWGVVLLAFVSLRGFGRSRIVQVLPTYLFVGAVLAMLATGSVLAATGQLGEAPSADFTIVPEAGFEGGLTGFFGALLLLRAFSTGSAALTGIEAPTSNVQQLRTPRARNAGAILVWLGAVAAVLTLGTIFLAEATQVRMVEEPQRFLRLDGGPIPADYFQAPVLGQLASAVFGPGSLGAVLILLVTIWVLWTAGVSTFKSFPFLASHLATDGYLPRQLRRRGDRLGYSNGIIALAAAAMALVLLFDAHLPALIQMYVVGVFVAFTLSQAGMLKHWKRKFVQTPDRQVRARIVRARLLNLVGFLLSLAVLVVVLVTKFVHGAWLALLGIACLYLIMYSLHRHYEEVDRELAVDFASETKALPARVHALVLVTSVQKPVLRALSFARASRPSKLDAVAVDIDEDRTERIVEDWDRLRLPVPLTVLASPYREVASPLLDYIKSIKRDAPRDLVVVYVPEYVVGRWWEHLVHNQTTLRVRTRLHFEPGVVVASVPWQLSERTHGRALFGPEAPEGEPAAAEPSSGARTHRDAAGPPADGPAPTPTTTAEDRP</sequence>
<dbReference type="InterPro" id="IPR053153">
    <property type="entry name" value="APC_K+_Transporter"/>
</dbReference>
<comment type="caution">
    <text evidence="7">The sequence shown here is derived from an EMBL/GenBank/DDBJ whole genome shotgun (WGS) entry which is preliminary data.</text>
</comment>
<feature type="transmembrane region" description="Helical" evidence="6">
    <location>
        <begin position="113"/>
        <end position="137"/>
    </location>
</feature>
<keyword evidence="8" id="KW-1185">Reference proteome</keyword>
<proteinExistence type="predicted"/>
<dbReference type="Gene3D" id="1.20.1740.10">
    <property type="entry name" value="Amino acid/polyamine transporter I"/>
    <property type="match status" value="1"/>
</dbReference>
<evidence type="ECO:0000256" key="6">
    <source>
        <dbReference type="SAM" id="Phobius"/>
    </source>
</evidence>
<protein>
    <submittedName>
        <fullName evidence="7">APC family permease</fullName>
    </submittedName>
</protein>
<feature type="transmembrane region" description="Helical" evidence="6">
    <location>
        <begin position="50"/>
        <end position="80"/>
    </location>
</feature>
<feature type="transmembrane region" description="Helical" evidence="6">
    <location>
        <begin position="317"/>
        <end position="341"/>
    </location>
</feature>
<dbReference type="PANTHER" id="PTHR47704">
    <property type="entry name" value="POTASSIUM TRANSPORTER KIMA"/>
    <property type="match status" value="1"/>
</dbReference>
<dbReference type="PANTHER" id="PTHR47704:SF1">
    <property type="entry name" value="POTASSIUM TRANSPORTER KIMA"/>
    <property type="match status" value="1"/>
</dbReference>
<organism evidence="7 8">
    <name type="scientific">Zhihengliuella alba</name>
    <dbReference type="NCBI Taxonomy" id="547018"/>
    <lineage>
        <taxon>Bacteria</taxon>
        <taxon>Bacillati</taxon>
        <taxon>Actinomycetota</taxon>
        <taxon>Actinomycetes</taxon>
        <taxon>Micrococcales</taxon>
        <taxon>Micrococcaceae</taxon>
        <taxon>Zhihengliuella</taxon>
    </lineage>
</organism>
<feature type="transmembrane region" description="Helical" evidence="6">
    <location>
        <begin position="375"/>
        <end position="395"/>
    </location>
</feature>
<dbReference type="EMBL" id="BAABCJ010000001">
    <property type="protein sequence ID" value="GAA3696107.1"/>
    <property type="molecule type" value="Genomic_DNA"/>
</dbReference>
<evidence type="ECO:0000256" key="5">
    <source>
        <dbReference type="SAM" id="MobiDB-lite"/>
    </source>
</evidence>
<dbReference type="InterPro" id="IPR002293">
    <property type="entry name" value="AA/rel_permease1"/>
</dbReference>
<dbReference type="Pfam" id="PF13520">
    <property type="entry name" value="AA_permease_2"/>
    <property type="match status" value="1"/>
</dbReference>
<evidence type="ECO:0000313" key="7">
    <source>
        <dbReference type="EMBL" id="GAA3696107.1"/>
    </source>
</evidence>
<evidence type="ECO:0000256" key="2">
    <source>
        <dbReference type="ARBA" id="ARBA00022692"/>
    </source>
</evidence>
<feature type="region of interest" description="Disordered" evidence="5">
    <location>
        <begin position="653"/>
        <end position="698"/>
    </location>
</feature>
<feature type="transmembrane region" description="Helical" evidence="6">
    <location>
        <begin position="177"/>
        <end position="199"/>
    </location>
</feature>
<accession>A0ABP7CZ06</accession>
<reference evidence="8" key="1">
    <citation type="journal article" date="2019" name="Int. J. Syst. Evol. Microbiol.">
        <title>The Global Catalogue of Microorganisms (GCM) 10K type strain sequencing project: providing services to taxonomists for standard genome sequencing and annotation.</title>
        <authorList>
            <consortium name="The Broad Institute Genomics Platform"/>
            <consortium name="The Broad Institute Genome Sequencing Center for Infectious Disease"/>
            <person name="Wu L."/>
            <person name="Ma J."/>
        </authorList>
    </citation>
    <scope>NUCLEOTIDE SEQUENCE [LARGE SCALE GENOMIC DNA]</scope>
    <source>
        <strain evidence="8">JCM 16961</strain>
    </source>
</reference>
<feature type="transmembrane region" description="Helical" evidence="6">
    <location>
        <begin position="263"/>
        <end position="282"/>
    </location>
</feature>
<keyword evidence="4 6" id="KW-0472">Membrane</keyword>
<evidence type="ECO:0000256" key="1">
    <source>
        <dbReference type="ARBA" id="ARBA00004141"/>
    </source>
</evidence>
<feature type="compositionally biased region" description="Low complexity" evidence="5">
    <location>
        <begin position="655"/>
        <end position="672"/>
    </location>
</feature>
<evidence type="ECO:0000256" key="4">
    <source>
        <dbReference type="ARBA" id="ARBA00023136"/>
    </source>
</evidence>
<evidence type="ECO:0000313" key="8">
    <source>
        <dbReference type="Proteomes" id="UP001501536"/>
    </source>
</evidence>
<gene>
    <name evidence="7" type="ORF">GCM10022377_06110</name>
</gene>
<feature type="transmembrane region" description="Helical" evidence="6">
    <location>
        <begin position="219"/>
        <end position="242"/>
    </location>
</feature>
<keyword evidence="2 6" id="KW-0812">Transmembrane</keyword>
<feature type="transmembrane region" description="Helical" evidence="6">
    <location>
        <begin position="446"/>
        <end position="464"/>
    </location>
</feature>
<feature type="transmembrane region" description="Helical" evidence="6">
    <location>
        <begin position="401"/>
        <end position="425"/>
    </location>
</feature>
<evidence type="ECO:0000256" key="3">
    <source>
        <dbReference type="ARBA" id="ARBA00022989"/>
    </source>
</evidence>